<dbReference type="Gene3D" id="3.40.50.10610">
    <property type="entry name" value="ABC-type transport auxiliary lipoprotein component"/>
    <property type="match status" value="1"/>
</dbReference>
<dbReference type="EMBL" id="FR695877">
    <property type="protein sequence ID" value="CBX30714.1"/>
    <property type="molecule type" value="Genomic_DNA"/>
</dbReference>
<name>E1YKT1_9BACT</name>
<evidence type="ECO:0000313" key="1">
    <source>
        <dbReference type="EMBL" id="CBX30714.1"/>
    </source>
</evidence>
<protein>
    <submittedName>
        <fullName evidence="1">Uncharacterized protein</fullName>
    </submittedName>
</protein>
<gene>
    <name evidence="1" type="ORF">N47_E42260</name>
</gene>
<reference evidence="1" key="1">
    <citation type="journal article" date="2011" name="Environ. Microbiol.">
        <title>Genomic insights into the metabolic potential of the polycyclic aromatic hydrocarbon degrading sulfate-reducing Deltaproteobacterium N47.</title>
        <authorList>
            <person name="Bergmann F."/>
            <person name="Selesi D."/>
            <person name="Weinmaier T."/>
            <person name="Tischler P."/>
            <person name="Rattei T."/>
            <person name="Meckenstock R.U."/>
        </authorList>
    </citation>
    <scope>NUCLEOTIDE SEQUENCE</scope>
</reference>
<organism evidence="1">
    <name type="scientific">uncultured Desulfobacterium sp</name>
    <dbReference type="NCBI Taxonomy" id="201089"/>
    <lineage>
        <taxon>Bacteria</taxon>
        <taxon>Pseudomonadati</taxon>
        <taxon>Thermodesulfobacteriota</taxon>
        <taxon>Desulfobacteria</taxon>
        <taxon>Desulfobacterales</taxon>
        <taxon>Desulfobacteriaceae</taxon>
        <taxon>Desulfobacterium</taxon>
        <taxon>environmental samples</taxon>
    </lineage>
</organism>
<proteinExistence type="predicted"/>
<accession>E1YKT1</accession>
<sequence>MIHPDKAEFLADDFRACFKDATAEINKIAEIGQSVGADAVFLGHIYRFKERVGTSYGVKSPASVAFDLHLISVSERRIIWSGHLDETQQPLFDNLFEIGNFIKRGGKWVVAEDLAKPGLEDMLHVFYTK</sequence>
<dbReference type="AlphaFoldDB" id="E1YKT1"/>